<keyword evidence="15" id="KW-1185">Reference proteome</keyword>
<evidence type="ECO:0000259" key="12">
    <source>
        <dbReference type="Pfam" id="PF01266"/>
    </source>
</evidence>
<dbReference type="EMBL" id="FMSV02000505">
    <property type="protein sequence ID" value="SEH06797.1"/>
    <property type="molecule type" value="Genomic_DNA"/>
</dbReference>
<reference evidence="14 15" key="1">
    <citation type="submission" date="2016-10" db="EMBL/GenBank/DDBJ databases">
        <authorList>
            <person name="de Groot N.N."/>
        </authorList>
    </citation>
    <scope>NUCLEOTIDE SEQUENCE [LARGE SCALE GENOMIC DNA]</scope>
    <source>
        <strain evidence="14">MBHS1</strain>
    </source>
</reference>
<dbReference type="Gene3D" id="3.30.9.10">
    <property type="entry name" value="D-Amino Acid Oxidase, subunit A, domain 2"/>
    <property type="match status" value="1"/>
</dbReference>
<protein>
    <recommendedName>
        <fullName evidence="10">tRNA 5-methylaminomethyl-2-thiouridine biosynthesis bifunctional protein MnmC</fullName>
        <shortName evidence="10">tRNA mnm(5)s(2)U biosynthesis bifunctional protein</shortName>
    </recommendedName>
    <domain>
        <recommendedName>
            <fullName evidence="10">tRNA (mnm(5)s(2)U34)-methyltransferase</fullName>
            <ecNumber evidence="10">2.1.1.61</ecNumber>
        </recommendedName>
    </domain>
    <domain>
        <recommendedName>
            <fullName evidence="10">FAD-dependent cmnm(5)s(2)U34 oxidoreductase</fullName>
            <ecNumber evidence="10">1.5.-.-</ecNumber>
        </recommendedName>
    </domain>
</protein>
<evidence type="ECO:0000259" key="13">
    <source>
        <dbReference type="Pfam" id="PF05430"/>
    </source>
</evidence>
<keyword evidence="1 10" id="KW-0963">Cytoplasm</keyword>
<evidence type="ECO:0000256" key="3">
    <source>
        <dbReference type="ARBA" id="ARBA00022630"/>
    </source>
</evidence>
<keyword evidence="8 10" id="KW-0560">Oxidoreductase</keyword>
<evidence type="ECO:0000256" key="10">
    <source>
        <dbReference type="HAMAP-Rule" id="MF_01102"/>
    </source>
</evidence>
<evidence type="ECO:0000256" key="5">
    <source>
        <dbReference type="ARBA" id="ARBA00022691"/>
    </source>
</evidence>
<feature type="region of interest" description="FAD-dependent cmnm(5)s(2)U34 oxidoreductase" evidence="10">
    <location>
        <begin position="295"/>
        <end position="696"/>
    </location>
</feature>
<dbReference type="NCBIfam" id="NF002481">
    <property type="entry name" value="PRK01747.1-2"/>
    <property type="match status" value="1"/>
</dbReference>
<dbReference type="SUPFAM" id="SSF51905">
    <property type="entry name" value="FAD/NAD(P)-binding domain"/>
    <property type="match status" value="1"/>
</dbReference>
<keyword evidence="7 10" id="KW-0274">FAD</keyword>
<dbReference type="GO" id="GO:0032259">
    <property type="term" value="P:methylation"/>
    <property type="evidence" value="ECO:0007669"/>
    <property type="project" value="UniProtKB-KW"/>
</dbReference>
<dbReference type="PANTHER" id="PTHR13847:SF283">
    <property type="entry name" value="TRNA 5-METHYLAMINOMETHYL-2-THIOURIDINE BIOSYNTHESIS BIFUNCTIONAL PROTEIN MNMC"/>
    <property type="match status" value="1"/>
</dbReference>
<keyword evidence="6 10" id="KW-0819">tRNA processing</keyword>
<dbReference type="InterPro" id="IPR006076">
    <property type="entry name" value="FAD-dep_OxRdtase"/>
</dbReference>
<dbReference type="InterPro" id="IPR017610">
    <property type="entry name" value="tRNA_S-uridine_synth_MnmC_C"/>
</dbReference>
<comment type="similarity">
    <text evidence="10">In the N-terminal section; belongs to the methyltransferase superfamily. tRNA (mnm(5)s(2)U34)-methyltransferase family.</text>
</comment>
<evidence type="ECO:0000256" key="9">
    <source>
        <dbReference type="ARBA" id="ARBA00023268"/>
    </source>
</evidence>
<dbReference type="NCBIfam" id="TIGR03197">
    <property type="entry name" value="MnmC_Cterm"/>
    <property type="match status" value="1"/>
</dbReference>
<comment type="function">
    <text evidence="10">Catalyzes the last two steps in the biosynthesis of 5-methylaminomethyl-2-thiouridine (mnm(5)s(2)U) at the wobble position (U34) in tRNA. Catalyzes the FAD-dependent demodification of cmnm(5)s(2)U34 to nm(5)s(2)U34, followed by the transfer of a methyl group from S-adenosyl-L-methionine to nm(5)s(2)U34, to form mnm(5)s(2)U34.</text>
</comment>
<evidence type="ECO:0000256" key="8">
    <source>
        <dbReference type="ARBA" id="ARBA00023002"/>
    </source>
</evidence>
<keyword evidence="5 10" id="KW-0949">S-adenosyl-L-methionine</keyword>
<proteinExistence type="inferred from homology"/>
<dbReference type="InterPro" id="IPR029063">
    <property type="entry name" value="SAM-dependent_MTases_sf"/>
</dbReference>
<evidence type="ECO:0000256" key="11">
    <source>
        <dbReference type="SAM" id="MobiDB-lite"/>
    </source>
</evidence>
<dbReference type="NCBIfam" id="NF033855">
    <property type="entry name" value="tRNA_MNMC2"/>
    <property type="match status" value="1"/>
</dbReference>
<feature type="domain" description="MnmC-like methyltransferase" evidence="13">
    <location>
        <begin position="123"/>
        <end position="256"/>
    </location>
</feature>
<dbReference type="HAMAP" id="MF_01102">
    <property type="entry name" value="MnmC"/>
    <property type="match status" value="1"/>
</dbReference>
<keyword evidence="2 10" id="KW-0489">Methyltransferase</keyword>
<sequence length="696" mass="77902">MACTLVAVKPWRLGLNNAKINWDKHGVPYACDFNDVYFSTENALEESRCIFIAANQLTQRWSQWSEKRAFVIAETGFGSGLNFLATWRHWQQQQSHVTLVYRAIERFPLHVQDLQRCLQNWDELQYLSTALIKQYPPAVPGFHRLYFEQGRVILDLCLGDVSDILPQWSAYFDQQTPDTQASMVDAWYLDGFAPAKNPDMWTPDLYQHMARLSQVGATFGTFTAAGHVRRGLQQAGFKVDKQPGFGHKRERLCGVYEGTESLYTAQQTSKKPSSKQPPWFRNTSPKFTDKKALILGGGVAGTSIAYSLAQRGWSLHLVEAQAQLARGASGNAQGAVYPLLSADWSPATRFYLQAMLLIQRRLDSLRDAGFDIPGNWCGVLLPASTIQQQKKQQQIIQNLQLPAKVVQLCSASETKQHCGINLHHPGLWFSQAGWLSPATLCHAQWHKAAQQTQAQLSLNCRIQKISRHNGLWQLWRDGQCIAQAPVLILANAWEALKLLPELELPLQAVRGQVSYPPQTPDSAKLRSVVCETAYLTPTNTTGLHCLGASYTPGDTDTTLSIAEHQQNLQQLQSLPALANSLDTQEELIHDWAGRVSVRCSSRDHLPVVGAIPEKQAFFEDYAEMHLGKRFDTYPQEPRMQNLYASLGHGSRGLLSAPLAAELIAAQMNAEPLPLADDLQRALSPQRFWVRQLKSST</sequence>
<dbReference type="Gene3D" id="3.50.50.60">
    <property type="entry name" value="FAD/NAD(P)-binding domain"/>
    <property type="match status" value="1"/>
</dbReference>
<feature type="region of interest" description="Disordered" evidence="11">
    <location>
        <begin position="264"/>
        <end position="284"/>
    </location>
</feature>
<dbReference type="InterPro" id="IPR036188">
    <property type="entry name" value="FAD/NAD-bd_sf"/>
</dbReference>
<dbReference type="PANTHER" id="PTHR13847">
    <property type="entry name" value="SARCOSINE DEHYDROGENASE-RELATED"/>
    <property type="match status" value="1"/>
</dbReference>
<dbReference type="GO" id="GO:0050660">
    <property type="term" value="F:flavin adenine dinucleotide binding"/>
    <property type="evidence" value="ECO:0007669"/>
    <property type="project" value="UniProtKB-UniRule"/>
</dbReference>
<name>A0A1H6F9L6_9GAMM</name>
<dbReference type="GO" id="GO:0016645">
    <property type="term" value="F:oxidoreductase activity, acting on the CH-NH group of donors"/>
    <property type="evidence" value="ECO:0007669"/>
    <property type="project" value="InterPro"/>
</dbReference>
<dbReference type="Proteomes" id="UP000236724">
    <property type="component" value="Unassembled WGS sequence"/>
</dbReference>
<feature type="region of interest" description="tRNA (mnm(5)s(2)U34)-methyltransferase" evidence="10">
    <location>
        <begin position="1"/>
        <end position="257"/>
    </location>
</feature>
<comment type="catalytic activity">
    <reaction evidence="10">
        <text>5-aminomethyl-2-thiouridine(34) in tRNA + S-adenosyl-L-methionine = 5-methylaminomethyl-2-thiouridine(34) in tRNA + S-adenosyl-L-homocysteine + H(+)</text>
        <dbReference type="Rhea" id="RHEA:19569"/>
        <dbReference type="Rhea" id="RHEA-COMP:10195"/>
        <dbReference type="Rhea" id="RHEA-COMP:10197"/>
        <dbReference type="ChEBI" id="CHEBI:15378"/>
        <dbReference type="ChEBI" id="CHEBI:57856"/>
        <dbReference type="ChEBI" id="CHEBI:59789"/>
        <dbReference type="ChEBI" id="CHEBI:74454"/>
        <dbReference type="ChEBI" id="CHEBI:74455"/>
        <dbReference type="EC" id="2.1.1.61"/>
    </reaction>
</comment>
<gene>
    <name evidence="10 14" type="primary">mnmC</name>
    <name evidence="14" type="ORF">MBHS_02663</name>
</gene>
<evidence type="ECO:0000256" key="6">
    <source>
        <dbReference type="ARBA" id="ARBA00022694"/>
    </source>
</evidence>
<comment type="subcellular location">
    <subcellularLocation>
        <location evidence="10">Cytoplasm</location>
    </subcellularLocation>
</comment>
<evidence type="ECO:0000313" key="15">
    <source>
        <dbReference type="Proteomes" id="UP000236724"/>
    </source>
</evidence>
<dbReference type="InterPro" id="IPR008471">
    <property type="entry name" value="MnmC-like_methylTransf"/>
</dbReference>
<evidence type="ECO:0000256" key="1">
    <source>
        <dbReference type="ARBA" id="ARBA00022490"/>
    </source>
</evidence>
<dbReference type="Pfam" id="PF01266">
    <property type="entry name" value="DAO"/>
    <property type="match status" value="1"/>
</dbReference>
<comment type="cofactor">
    <cofactor evidence="10">
        <name>FAD</name>
        <dbReference type="ChEBI" id="CHEBI:57692"/>
    </cofactor>
</comment>
<dbReference type="GO" id="GO:0002097">
    <property type="term" value="P:tRNA wobble base modification"/>
    <property type="evidence" value="ECO:0007669"/>
    <property type="project" value="UniProtKB-UniRule"/>
</dbReference>
<keyword evidence="4 10" id="KW-0808">Transferase</keyword>
<feature type="domain" description="FAD dependent oxidoreductase" evidence="12">
    <location>
        <begin position="292"/>
        <end position="665"/>
    </location>
</feature>
<dbReference type="EC" id="1.5.-.-" evidence="10"/>
<keyword evidence="3 10" id="KW-0285">Flavoprotein</keyword>
<evidence type="ECO:0000313" key="14">
    <source>
        <dbReference type="EMBL" id="SEH06797.1"/>
    </source>
</evidence>
<dbReference type="AlphaFoldDB" id="A0A1H6F9L6"/>
<dbReference type="Pfam" id="PF05430">
    <property type="entry name" value="Methyltransf_30"/>
    <property type="match status" value="1"/>
</dbReference>
<comment type="similarity">
    <text evidence="10">In the C-terminal section; belongs to the DAO family.</text>
</comment>
<keyword evidence="9 10" id="KW-0511">Multifunctional enzyme</keyword>
<evidence type="ECO:0000256" key="7">
    <source>
        <dbReference type="ARBA" id="ARBA00022827"/>
    </source>
</evidence>
<dbReference type="EC" id="2.1.1.61" evidence="10"/>
<evidence type="ECO:0000256" key="4">
    <source>
        <dbReference type="ARBA" id="ARBA00022679"/>
    </source>
</evidence>
<accession>A0A1H6F9L6</accession>
<dbReference type="InterPro" id="IPR023032">
    <property type="entry name" value="tRNA_MAMT_biosynth_bifunc_MnmC"/>
</dbReference>
<dbReference type="GO" id="GO:0005737">
    <property type="term" value="C:cytoplasm"/>
    <property type="evidence" value="ECO:0007669"/>
    <property type="project" value="UniProtKB-SubCell"/>
</dbReference>
<dbReference type="Gene3D" id="3.40.50.150">
    <property type="entry name" value="Vaccinia Virus protein VP39"/>
    <property type="match status" value="1"/>
</dbReference>
<evidence type="ECO:0000256" key="2">
    <source>
        <dbReference type="ARBA" id="ARBA00022603"/>
    </source>
</evidence>
<organism evidence="14 15">
    <name type="scientific">Candidatus Venteria ishoeyi</name>
    <dbReference type="NCBI Taxonomy" id="1899563"/>
    <lineage>
        <taxon>Bacteria</taxon>
        <taxon>Pseudomonadati</taxon>
        <taxon>Pseudomonadota</taxon>
        <taxon>Gammaproteobacteria</taxon>
        <taxon>Thiotrichales</taxon>
        <taxon>Thiotrichaceae</taxon>
        <taxon>Venteria</taxon>
    </lineage>
</organism>
<dbReference type="InterPro" id="IPR047785">
    <property type="entry name" value="tRNA_MNMC2"/>
</dbReference>
<dbReference type="GO" id="GO:0004808">
    <property type="term" value="F:tRNA (5-methylaminomethyl-2-thiouridylate)(34)-methyltransferase activity"/>
    <property type="evidence" value="ECO:0007669"/>
    <property type="project" value="UniProtKB-EC"/>
</dbReference>